<evidence type="ECO:0000313" key="4">
    <source>
        <dbReference type="Proteomes" id="UP001165065"/>
    </source>
</evidence>
<reference evidence="4" key="1">
    <citation type="journal article" date="2023" name="Commun. Biol.">
        <title>Genome analysis of Parmales, the sister group of diatoms, reveals the evolutionary specialization of diatoms from phago-mixotrophs to photoautotrophs.</title>
        <authorList>
            <person name="Ban H."/>
            <person name="Sato S."/>
            <person name="Yoshikawa S."/>
            <person name="Yamada K."/>
            <person name="Nakamura Y."/>
            <person name="Ichinomiya M."/>
            <person name="Sato N."/>
            <person name="Blanc-Mathieu R."/>
            <person name="Endo H."/>
            <person name="Kuwata A."/>
            <person name="Ogata H."/>
        </authorList>
    </citation>
    <scope>NUCLEOTIDE SEQUENCE [LARGE SCALE GENOMIC DNA]</scope>
</reference>
<feature type="compositionally biased region" description="Pro residues" evidence="2">
    <location>
        <begin position="797"/>
        <end position="808"/>
    </location>
</feature>
<evidence type="ECO:0000256" key="2">
    <source>
        <dbReference type="SAM" id="MobiDB-lite"/>
    </source>
</evidence>
<feature type="compositionally biased region" description="Polar residues" evidence="2">
    <location>
        <begin position="37"/>
        <end position="46"/>
    </location>
</feature>
<name>A0A9W7LD46_9STRA</name>
<evidence type="ECO:0000313" key="3">
    <source>
        <dbReference type="EMBL" id="GMI46149.1"/>
    </source>
</evidence>
<feature type="compositionally biased region" description="Basic and acidic residues" evidence="2">
    <location>
        <begin position="47"/>
        <end position="58"/>
    </location>
</feature>
<dbReference type="AlphaFoldDB" id="A0A9W7LD46"/>
<dbReference type="OrthoDB" id="10540502at2759"/>
<evidence type="ECO:0000256" key="1">
    <source>
        <dbReference type="SAM" id="Coils"/>
    </source>
</evidence>
<proteinExistence type="predicted"/>
<dbReference type="EMBL" id="BRYA01000284">
    <property type="protein sequence ID" value="GMI46149.1"/>
    <property type="molecule type" value="Genomic_DNA"/>
</dbReference>
<accession>A0A9W7LD46</accession>
<comment type="caution">
    <text evidence="3">The sequence shown here is derived from an EMBL/GenBank/DDBJ whole genome shotgun (WGS) entry which is preliminary data.</text>
</comment>
<feature type="region of interest" description="Disordered" evidence="2">
    <location>
        <begin position="681"/>
        <end position="863"/>
    </location>
</feature>
<gene>
    <name evidence="3" type="ORF">TrCOL_g12514</name>
</gene>
<feature type="compositionally biased region" description="Basic residues" evidence="2">
    <location>
        <begin position="733"/>
        <end position="748"/>
    </location>
</feature>
<feature type="compositionally biased region" description="Basic and acidic residues" evidence="2">
    <location>
        <begin position="639"/>
        <end position="656"/>
    </location>
</feature>
<feature type="compositionally biased region" description="Basic and acidic residues" evidence="2">
    <location>
        <begin position="500"/>
        <end position="612"/>
    </location>
</feature>
<organism evidence="3 4">
    <name type="scientific">Triparma columacea</name>
    <dbReference type="NCBI Taxonomy" id="722753"/>
    <lineage>
        <taxon>Eukaryota</taxon>
        <taxon>Sar</taxon>
        <taxon>Stramenopiles</taxon>
        <taxon>Ochrophyta</taxon>
        <taxon>Bolidophyceae</taxon>
        <taxon>Parmales</taxon>
        <taxon>Triparmaceae</taxon>
        <taxon>Triparma</taxon>
    </lineage>
</organism>
<feature type="coiled-coil region" evidence="1">
    <location>
        <begin position="232"/>
        <end position="459"/>
    </location>
</feature>
<feature type="compositionally biased region" description="Basic residues" evidence="2">
    <location>
        <begin position="613"/>
        <end position="622"/>
    </location>
</feature>
<keyword evidence="4" id="KW-1185">Reference proteome</keyword>
<feature type="region of interest" description="Disordered" evidence="2">
    <location>
        <begin position="500"/>
        <end position="669"/>
    </location>
</feature>
<sequence length="889" mass="100938">MFGQQQIGGRYAQIQHDLDQVLKKQKDGKLKVKSLQRETSVQQTKLQKQESQTRKLKRHNAEIERTIEQNNMELKKFDNMVTALESQVEISQMEGKTRRVEENALADVARSCRAMELMRFILERKVKKILSKHEIQWQKAAEQEAAATAKLVAVKEEVETKAKEVGRLKKARERCVMETNAIRVEWLDMKEEWEGYARGVASNEESIKRSDLAIKTYKDALQKQREDHCAQIDDAFHTNADLEQKIQVAEEDTEEKIAILDSHAGVNIEEKRAANALISKAVQALEENASDLKNKLAKLAEENGELEEEIKDFGATAKADDKATGELEAILDASMTERARLNELVESLTAENEAMEKEAKKIRRSIDKDIAKNTKVHQQAQSNLATAMKALKREENELEEAKKNLQEEKERGVLLGKLEKKRQEVREAEREKEKLQKNIARLLDTEAKFEKEVEDIVEEFPELADLRDAIDQGEEAGEAALEAIKGDCRARTVAALEACKEHDGKRREIMQKRVEEEERGRLEMEKNERLETEKNERLETEKNERLEMEEKERLEMEEKERLEMEEKDRLEMEEKDRLEMEEKDRLEMEEKDRLERLETEEKERLETEEKEKRRALKRAKKKRDNDEANVKTKTQSKTKSNEENEKHVAESQEEKKRTTKSKAKGGVKALTLARTASLLRASAAAQDRVVSDGEEDDYGFNFGGDSGLPRTYAAKVTTTNVKPRAGGQALKKQAPRVQKRQQLAKKAPKIQTSQVQPKKPTGKRSQDHPSFPSPVMSPPTKPVAGKKAAKKAMDAPFPSPDFAPPPPKKVGKATGKVTREAAAAPRSKPVDARGKRKRPSAPQATKQKKKAGMKIGKKTIGAGLLRTKKKKKVVVASPGAEGGDYGFNF</sequence>
<feature type="compositionally biased region" description="Pro residues" evidence="2">
    <location>
        <begin position="771"/>
        <end position="781"/>
    </location>
</feature>
<feature type="compositionally biased region" description="Basic residues" evidence="2">
    <location>
        <begin position="846"/>
        <end position="857"/>
    </location>
</feature>
<keyword evidence="1" id="KW-0175">Coiled coil</keyword>
<dbReference type="Proteomes" id="UP001165065">
    <property type="component" value="Unassembled WGS sequence"/>
</dbReference>
<feature type="region of interest" description="Disordered" evidence="2">
    <location>
        <begin position="32"/>
        <end position="58"/>
    </location>
</feature>
<protein>
    <submittedName>
        <fullName evidence="3">Uncharacterized protein</fullName>
    </submittedName>
</protein>